<keyword evidence="4" id="KW-1185">Reference proteome</keyword>
<keyword evidence="2" id="KW-0472">Membrane</keyword>
<dbReference type="AlphaFoldDB" id="A0A369J8V6"/>
<name>A0A369J8V6_HYPMA</name>
<reference evidence="3" key="1">
    <citation type="submission" date="2018-04" db="EMBL/GenBank/DDBJ databases">
        <title>Whole genome sequencing of Hypsizygus marmoreus.</title>
        <authorList>
            <person name="Choi I.-G."/>
            <person name="Min B."/>
            <person name="Kim J.-G."/>
            <person name="Kim S."/>
            <person name="Oh Y.-L."/>
            <person name="Kong W.-S."/>
            <person name="Park H."/>
            <person name="Jeong J."/>
            <person name="Song E.-S."/>
        </authorList>
    </citation>
    <scope>NUCLEOTIDE SEQUENCE [LARGE SCALE GENOMIC DNA]</scope>
    <source>
        <strain evidence="3">51987-8</strain>
    </source>
</reference>
<dbReference type="Gene3D" id="2.60.120.260">
    <property type="entry name" value="Galactose-binding domain-like"/>
    <property type="match status" value="1"/>
</dbReference>
<sequence>MATSFMIDDIDPKLSYSGDWSEVNSTCDSSWHWHLTKAPGATATLVFNGSAVDVYGGAPFPSTDPAVSRYTIDGVDLGTTSTADEVNGPATVSWAQLIFHSPPLDDGQHTLTVTYVRGNGIELDFFSVLPNASSTPSSTPMPTVKHSAPVGAIVGGVAAGMFVLVTASFLWWFLRRRRSMSALTMSALMPLPFKSRSGRLPSSVSVVSGKTYRPEPVDLGGGGDLNPGGSKRQRVPADVNRAGSTIAARHVSRAEVTRNMGARRSAEETRSLDTSFIESESRGDQPPPYESH</sequence>
<organism evidence="3 4">
    <name type="scientific">Hypsizygus marmoreus</name>
    <name type="common">White beech mushroom</name>
    <name type="synonym">Agaricus marmoreus</name>
    <dbReference type="NCBI Taxonomy" id="39966"/>
    <lineage>
        <taxon>Eukaryota</taxon>
        <taxon>Fungi</taxon>
        <taxon>Dikarya</taxon>
        <taxon>Basidiomycota</taxon>
        <taxon>Agaricomycotina</taxon>
        <taxon>Agaricomycetes</taxon>
        <taxon>Agaricomycetidae</taxon>
        <taxon>Agaricales</taxon>
        <taxon>Tricholomatineae</taxon>
        <taxon>Lyophyllaceae</taxon>
        <taxon>Hypsizygus</taxon>
    </lineage>
</organism>
<keyword evidence="2" id="KW-0812">Transmembrane</keyword>
<evidence type="ECO:0000313" key="3">
    <source>
        <dbReference type="EMBL" id="RDB17772.1"/>
    </source>
</evidence>
<evidence type="ECO:0000313" key="4">
    <source>
        <dbReference type="Proteomes" id="UP000076154"/>
    </source>
</evidence>
<feature type="transmembrane region" description="Helical" evidence="2">
    <location>
        <begin position="150"/>
        <end position="174"/>
    </location>
</feature>
<comment type="caution">
    <text evidence="3">The sequence shown here is derived from an EMBL/GenBank/DDBJ whole genome shotgun (WGS) entry which is preliminary data.</text>
</comment>
<gene>
    <name evidence="3" type="ORF">Hypma_001119</name>
</gene>
<dbReference type="EMBL" id="LUEZ02000110">
    <property type="protein sequence ID" value="RDB17772.1"/>
    <property type="molecule type" value="Genomic_DNA"/>
</dbReference>
<evidence type="ECO:0000256" key="1">
    <source>
        <dbReference type="SAM" id="MobiDB-lite"/>
    </source>
</evidence>
<proteinExistence type="predicted"/>
<accession>A0A369J8V6</accession>
<dbReference type="Proteomes" id="UP000076154">
    <property type="component" value="Unassembled WGS sequence"/>
</dbReference>
<keyword evidence="2" id="KW-1133">Transmembrane helix</keyword>
<dbReference type="InParanoid" id="A0A369J8V6"/>
<protein>
    <submittedName>
        <fullName evidence="3">Uncharacterized protein</fullName>
    </submittedName>
</protein>
<evidence type="ECO:0000256" key="2">
    <source>
        <dbReference type="SAM" id="Phobius"/>
    </source>
</evidence>
<feature type="region of interest" description="Disordered" evidence="1">
    <location>
        <begin position="204"/>
        <end position="236"/>
    </location>
</feature>
<dbReference type="OrthoDB" id="3265734at2759"/>
<feature type="region of interest" description="Disordered" evidence="1">
    <location>
        <begin position="255"/>
        <end position="292"/>
    </location>
</feature>